<accession>A0A0S4JPK9</accession>
<keyword evidence="2" id="KW-1185">Reference proteome</keyword>
<name>A0A0S4JPK9_BODSA</name>
<dbReference type="VEuPathDB" id="TriTrypDB:BSAL_42975"/>
<sequence length="115" mass="12960">MRRMRCCVPPQRFSLIAMCAVTFRFQNSHESPPVQMSPEPLAQAVSSWLPKQSALKRGNVFAASDDDQLQLDAYLDYLDGSETKAPRCGSIPFKLSRSMEHDVLLHGWLISGRHV</sequence>
<evidence type="ECO:0000313" key="2">
    <source>
        <dbReference type="Proteomes" id="UP000051952"/>
    </source>
</evidence>
<evidence type="ECO:0000313" key="1">
    <source>
        <dbReference type="EMBL" id="CUG93457.1"/>
    </source>
</evidence>
<proteinExistence type="predicted"/>
<dbReference type="EMBL" id="CYKH01002155">
    <property type="protein sequence ID" value="CUG93457.1"/>
    <property type="molecule type" value="Genomic_DNA"/>
</dbReference>
<protein>
    <submittedName>
        <fullName evidence="1">Uncharacterized protein</fullName>
    </submittedName>
</protein>
<gene>
    <name evidence="1" type="ORF">BSAL_42975</name>
</gene>
<reference evidence="2" key="1">
    <citation type="submission" date="2015-09" db="EMBL/GenBank/DDBJ databases">
        <authorList>
            <consortium name="Pathogen Informatics"/>
        </authorList>
    </citation>
    <scope>NUCLEOTIDE SEQUENCE [LARGE SCALE GENOMIC DNA]</scope>
    <source>
        <strain evidence="2">Lake Konstanz</strain>
    </source>
</reference>
<dbReference type="AlphaFoldDB" id="A0A0S4JPK9"/>
<organism evidence="1 2">
    <name type="scientific">Bodo saltans</name>
    <name type="common">Flagellated protozoan</name>
    <dbReference type="NCBI Taxonomy" id="75058"/>
    <lineage>
        <taxon>Eukaryota</taxon>
        <taxon>Discoba</taxon>
        <taxon>Euglenozoa</taxon>
        <taxon>Kinetoplastea</taxon>
        <taxon>Metakinetoplastina</taxon>
        <taxon>Eubodonida</taxon>
        <taxon>Bodonidae</taxon>
        <taxon>Bodo</taxon>
    </lineage>
</organism>
<dbReference type="Proteomes" id="UP000051952">
    <property type="component" value="Unassembled WGS sequence"/>
</dbReference>